<feature type="compositionally biased region" description="Pro residues" evidence="1">
    <location>
        <begin position="186"/>
        <end position="219"/>
    </location>
</feature>
<evidence type="ECO:0000313" key="3">
    <source>
        <dbReference type="EMBL" id="MCW6035388.1"/>
    </source>
</evidence>
<accession>A0ABT3L1K4</accession>
<feature type="region of interest" description="Disordered" evidence="1">
    <location>
        <begin position="176"/>
        <end position="220"/>
    </location>
</feature>
<comment type="caution">
    <text evidence="3">The sequence shown here is derived from an EMBL/GenBank/DDBJ whole genome shotgun (WGS) entry which is preliminary data.</text>
</comment>
<sequence>MNSSTLPKAISLGFCTFDLDVEALLAGELIALPAKKFLRSGQCFALIPVFSGDLIERNYYHPNSPSFSPLSHPQNGTDSIQIKGWVECRDCEIVEPSDLDTLAQATIWTPQGLREHLQDRPYLFLAYFRVYELPKVLEIPTLGDLRETVGDFVRLEDAIAISPNHPILTEEVFQQRCQQLQQRQPAPLPEIVPSAPPEPPEPPSPPPADQNTPTPPPTPVILEERDWKERIAETGNSSQGHEFEKLVRQSLLFLGFRNTNPTPKANLDPNSTGGAGGADFYADYPYSIVGECKATKSEKVRNKVTSQLIHLGVTQLTQQEFDQSLKLICAAGKLTPDAEQAAKEHKMNVIRPETLENLVKLKAEYPGSIDLWKFKKWLEKQPFGEASDEKIQGYIREVSISLEIRFHLVQLIQEINEPAGLEYIRGKYDSSSPPQPLSEEQLRDILIELTSPLTGYLGWEKTADGGRRFYRLRSFDQV</sequence>
<dbReference type="Pfam" id="PF04471">
    <property type="entry name" value="Mrr_cat"/>
    <property type="match status" value="1"/>
</dbReference>
<keyword evidence="3" id="KW-0540">Nuclease</keyword>
<keyword evidence="4" id="KW-1185">Reference proteome</keyword>
<feature type="domain" description="Restriction endonuclease type IV Mrr" evidence="2">
    <location>
        <begin position="239"/>
        <end position="358"/>
    </location>
</feature>
<dbReference type="RefSeq" id="WP_265263074.1">
    <property type="nucleotide sequence ID" value="NZ_JAIHOM010000012.1"/>
</dbReference>
<dbReference type="GO" id="GO:0004519">
    <property type="term" value="F:endonuclease activity"/>
    <property type="evidence" value="ECO:0007669"/>
    <property type="project" value="UniProtKB-KW"/>
</dbReference>
<feature type="compositionally biased region" description="Low complexity" evidence="1">
    <location>
        <begin position="176"/>
        <end position="185"/>
    </location>
</feature>
<dbReference type="Pfam" id="PF08819">
    <property type="entry name" value="DUF1802"/>
    <property type="match status" value="1"/>
</dbReference>
<organism evidence="3 4">
    <name type="scientific">Spirulina subsalsa FACHB-351</name>
    <dbReference type="NCBI Taxonomy" id="234711"/>
    <lineage>
        <taxon>Bacteria</taxon>
        <taxon>Bacillati</taxon>
        <taxon>Cyanobacteriota</taxon>
        <taxon>Cyanophyceae</taxon>
        <taxon>Spirulinales</taxon>
        <taxon>Spirulinaceae</taxon>
        <taxon>Spirulina</taxon>
    </lineage>
</organism>
<dbReference type="Proteomes" id="UP001526426">
    <property type="component" value="Unassembled WGS sequence"/>
</dbReference>
<proteinExistence type="predicted"/>
<gene>
    <name evidence="3" type="ORF">K4A83_03740</name>
</gene>
<evidence type="ECO:0000259" key="2">
    <source>
        <dbReference type="Pfam" id="PF04471"/>
    </source>
</evidence>
<dbReference type="SUPFAM" id="SSF52980">
    <property type="entry name" value="Restriction endonuclease-like"/>
    <property type="match status" value="1"/>
</dbReference>
<protein>
    <submittedName>
        <fullName evidence="3">Restriction endonuclease</fullName>
    </submittedName>
</protein>
<reference evidence="3 4" key="1">
    <citation type="submission" date="2021-08" db="EMBL/GenBank/DDBJ databases">
        <title>Draft genome sequence of Spirulina subsalsa with high tolerance to salinity and hype-accumulation of phycocyanin.</title>
        <authorList>
            <person name="Pei H."/>
            <person name="Jiang L."/>
        </authorList>
    </citation>
    <scope>NUCLEOTIDE SEQUENCE [LARGE SCALE GENOMIC DNA]</scope>
    <source>
        <strain evidence="3 4">FACHB-351</strain>
    </source>
</reference>
<name>A0ABT3L1K4_9CYAN</name>
<keyword evidence="3" id="KW-0255">Endonuclease</keyword>
<evidence type="ECO:0000256" key="1">
    <source>
        <dbReference type="SAM" id="MobiDB-lite"/>
    </source>
</evidence>
<dbReference type="InterPro" id="IPR011335">
    <property type="entry name" value="Restrct_endonuc-II-like"/>
</dbReference>
<dbReference type="InterPro" id="IPR014923">
    <property type="entry name" value="DUF1802"/>
</dbReference>
<dbReference type="InterPro" id="IPR007560">
    <property type="entry name" value="Restrct_endonuc_IV_Mrr"/>
</dbReference>
<keyword evidence="3" id="KW-0378">Hydrolase</keyword>
<evidence type="ECO:0000313" key="4">
    <source>
        <dbReference type="Proteomes" id="UP001526426"/>
    </source>
</evidence>
<dbReference type="EMBL" id="JAIHOM010000012">
    <property type="protein sequence ID" value="MCW6035388.1"/>
    <property type="molecule type" value="Genomic_DNA"/>
</dbReference>